<dbReference type="RefSeq" id="XP_013338716.1">
    <property type="nucleotide sequence ID" value="XM_013483262.1"/>
</dbReference>
<organism evidence="4 5">
    <name type="scientific">Aureobasidium subglaciale (strain EXF-2481)</name>
    <name type="common">Aureobasidium pullulans var. subglaciale</name>
    <dbReference type="NCBI Taxonomy" id="1043005"/>
    <lineage>
        <taxon>Eukaryota</taxon>
        <taxon>Fungi</taxon>
        <taxon>Dikarya</taxon>
        <taxon>Ascomycota</taxon>
        <taxon>Pezizomycotina</taxon>
        <taxon>Dothideomycetes</taxon>
        <taxon>Dothideomycetidae</taxon>
        <taxon>Dothideales</taxon>
        <taxon>Saccotheciaceae</taxon>
        <taxon>Aureobasidium</taxon>
    </lineage>
</organism>
<evidence type="ECO:0000259" key="3">
    <source>
        <dbReference type="Pfam" id="PF14420"/>
    </source>
</evidence>
<dbReference type="GeneID" id="25372391"/>
<gene>
    <name evidence="4" type="ORF">AUEXF2481DRAFT_9616</name>
</gene>
<keyword evidence="5" id="KW-1185">Reference proteome</keyword>
<dbReference type="Pfam" id="PF14420">
    <property type="entry name" value="Clr5"/>
    <property type="match status" value="1"/>
</dbReference>
<dbReference type="InterPro" id="IPR025676">
    <property type="entry name" value="Clr5_dom"/>
</dbReference>
<reference evidence="4 5" key="1">
    <citation type="journal article" date="2014" name="BMC Genomics">
        <title>Genome sequencing of four Aureobasidium pullulans varieties: biotechnological potential, stress tolerance, and description of new species.</title>
        <authorList>
            <person name="Gostin Ar C."/>
            <person name="Ohm R.A."/>
            <person name="Kogej T."/>
            <person name="Sonjak S."/>
            <person name="Turk M."/>
            <person name="Zajc J."/>
            <person name="Zalar P."/>
            <person name="Grube M."/>
            <person name="Sun H."/>
            <person name="Han J."/>
            <person name="Sharma A."/>
            <person name="Chiniquy J."/>
            <person name="Ngan C.Y."/>
            <person name="Lipzen A."/>
            <person name="Barry K."/>
            <person name="Grigoriev I.V."/>
            <person name="Gunde-Cimerman N."/>
        </authorList>
    </citation>
    <scope>NUCLEOTIDE SEQUENCE [LARGE SCALE GENOMIC DNA]</scope>
    <source>
        <strain evidence="4 5">EXF-2481</strain>
    </source>
</reference>
<dbReference type="HOGENOM" id="CLU_816321_0_0_1"/>
<accession>A0A074YTT0</accession>
<feature type="region of interest" description="Disordered" evidence="2">
    <location>
        <begin position="215"/>
        <end position="244"/>
    </location>
</feature>
<sequence>MTRPIAGLDDRKDDIRKWIHQDGLKLVEVVDKLKTEHNVICRKRTLERNLKLWGFSKRAKVDQAAVQEELINLFRGPHLTDRAICARLNETGHAINVRTVMETRKKLGLHKRIRPDTNEDDLLNTIKDLLQVEYQDEKVLKMQRSELYSYLRQKYPDLNIVGRDRVFAIARDMNPTLKRRYPKGHPLYQNRPYKLSGKRLAAKLAKDAAATVLSTTANQSHDDSVSFNEPEHSSSVDDHQPLQPYESLRCNPAAMSDHESSTVQRSLAAPEQVLDPSLRVKSLEEENEDLYRRLRNQEAEMQYMRQAYNDLRARLGHLPQSFVLPT</sequence>
<evidence type="ECO:0000313" key="4">
    <source>
        <dbReference type="EMBL" id="KEQ90251.1"/>
    </source>
</evidence>
<dbReference type="OrthoDB" id="3917586at2759"/>
<dbReference type="STRING" id="1043005.A0A074YTT0"/>
<evidence type="ECO:0000256" key="1">
    <source>
        <dbReference type="SAM" id="Coils"/>
    </source>
</evidence>
<dbReference type="AlphaFoldDB" id="A0A074YTT0"/>
<feature type="coiled-coil region" evidence="1">
    <location>
        <begin position="280"/>
        <end position="314"/>
    </location>
</feature>
<dbReference type="EMBL" id="KL584796">
    <property type="protein sequence ID" value="KEQ90251.1"/>
    <property type="molecule type" value="Genomic_DNA"/>
</dbReference>
<proteinExistence type="predicted"/>
<name>A0A074YTT0_AURSE</name>
<evidence type="ECO:0000256" key="2">
    <source>
        <dbReference type="SAM" id="MobiDB-lite"/>
    </source>
</evidence>
<protein>
    <recommendedName>
        <fullName evidence="3">Clr5 domain-containing protein</fullName>
    </recommendedName>
</protein>
<feature type="compositionally biased region" description="Basic and acidic residues" evidence="2">
    <location>
        <begin position="220"/>
        <end position="240"/>
    </location>
</feature>
<dbReference type="InParanoid" id="A0A074YTT0"/>
<evidence type="ECO:0000313" key="5">
    <source>
        <dbReference type="Proteomes" id="UP000030641"/>
    </source>
</evidence>
<dbReference type="Proteomes" id="UP000030641">
    <property type="component" value="Unassembled WGS sequence"/>
</dbReference>
<keyword evidence="1" id="KW-0175">Coiled coil</keyword>
<feature type="domain" description="Clr5" evidence="3">
    <location>
        <begin position="9"/>
        <end position="57"/>
    </location>
</feature>